<dbReference type="EMBL" id="JBBWWQ010000004">
    <property type="protein sequence ID" value="KAK8948367.1"/>
    <property type="molecule type" value="Genomic_DNA"/>
</dbReference>
<gene>
    <name evidence="4" type="ORF">KSP39_PZI006161</name>
</gene>
<sequence>MLRCDVLETPKASIARFKVGLRPDVKVEMTIRDVNTLKEAYHMAIQIESYLKTQQQHKFHASTQCNKTPRVAPSMPTSTISTSLPDPKGKTVAGTSCSKSTNGNTGPKATNITCFSCKQIGHYASQCLCNLHIGFEPLQSSQDLEDSEVDPLEEDGESDEALNSNQLAVVRCMLTTPQNDEDWKRTTIFTIITKIGEKTCKIIIDSGSCMNVVSSIALIRLNLTTEPHPIPYKVAWIDTTSVSISQRYLVPIQLGRYSDKIWCDVIPTDVAHILLGRPWLYDLDMTYHGRSNTYTFIYGGKRVILKPAKSKEDAPKQPVTSSALIEHKSLHIINRHDFKKEIDHPLMFAQVILNSPSMVLINTLTSEVSDLLQEFKDVCPEELPAELPPLRSIQHTMDLVPGSTLPILPHYQMRPTKHVELKCKVDDLLKQGFIRDSMSPCAVPALLTPKKDGTWRMFIDSRMINKITVKYRFPIPRLDDMLDMMSGATTFSKIDLRSGCHQICMREGDEWKTAFKTKEGLFEWLVMPFGLTNAPSTFM</sequence>
<dbReference type="Gene3D" id="3.10.10.10">
    <property type="entry name" value="HIV Type 1 Reverse Transcriptase, subunit A, domain 1"/>
    <property type="match status" value="1"/>
</dbReference>
<dbReference type="Gene3D" id="2.40.70.10">
    <property type="entry name" value="Acid Proteases"/>
    <property type="match status" value="1"/>
</dbReference>
<dbReference type="InterPro" id="IPR036875">
    <property type="entry name" value="Znf_CCHC_sf"/>
</dbReference>
<dbReference type="SUPFAM" id="SSF56672">
    <property type="entry name" value="DNA/RNA polymerases"/>
    <property type="match status" value="1"/>
</dbReference>
<evidence type="ECO:0000259" key="3">
    <source>
        <dbReference type="PROSITE" id="PS50158"/>
    </source>
</evidence>
<dbReference type="PANTHER" id="PTHR35046">
    <property type="entry name" value="ZINC KNUCKLE (CCHC-TYPE) FAMILY PROTEIN"/>
    <property type="match status" value="1"/>
</dbReference>
<dbReference type="SUPFAM" id="SSF57756">
    <property type="entry name" value="Retrovirus zinc finger-like domains"/>
    <property type="match status" value="1"/>
</dbReference>
<accession>A0AAP0BRJ3</accession>
<dbReference type="PROSITE" id="PS50158">
    <property type="entry name" value="ZF_CCHC"/>
    <property type="match status" value="1"/>
</dbReference>
<protein>
    <recommendedName>
        <fullName evidence="3">CCHC-type domain-containing protein</fullName>
    </recommendedName>
</protein>
<dbReference type="CDD" id="cd00303">
    <property type="entry name" value="retropepsin_like"/>
    <property type="match status" value="1"/>
</dbReference>
<feature type="region of interest" description="Disordered" evidence="2">
    <location>
        <begin position="62"/>
        <end position="105"/>
    </location>
</feature>
<dbReference type="InterPro" id="IPR000477">
    <property type="entry name" value="RT_dom"/>
</dbReference>
<keyword evidence="5" id="KW-1185">Reference proteome</keyword>
<reference evidence="4 5" key="1">
    <citation type="journal article" date="2022" name="Nat. Plants">
        <title>Genomes of leafy and leafless Platanthera orchids illuminate the evolution of mycoheterotrophy.</title>
        <authorList>
            <person name="Li M.H."/>
            <person name="Liu K.W."/>
            <person name="Li Z."/>
            <person name="Lu H.C."/>
            <person name="Ye Q.L."/>
            <person name="Zhang D."/>
            <person name="Wang J.Y."/>
            <person name="Li Y.F."/>
            <person name="Zhong Z.M."/>
            <person name="Liu X."/>
            <person name="Yu X."/>
            <person name="Liu D.K."/>
            <person name="Tu X.D."/>
            <person name="Liu B."/>
            <person name="Hao Y."/>
            <person name="Liao X.Y."/>
            <person name="Jiang Y.T."/>
            <person name="Sun W.H."/>
            <person name="Chen J."/>
            <person name="Chen Y.Q."/>
            <person name="Ai Y."/>
            <person name="Zhai J.W."/>
            <person name="Wu S.S."/>
            <person name="Zhou Z."/>
            <person name="Hsiao Y.Y."/>
            <person name="Wu W.L."/>
            <person name="Chen Y.Y."/>
            <person name="Lin Y.F."/>
            <person name="Hsu J.L."/>
            <person name="Li C.Y."/>
            <person name="Wang Z.W."/>
            <person name="Zhao X."/>
            <person name="Zhong W.Y."/>
            <person name="Ma X.K."/>
            <person name="Ma L."/>
            <person name="Huang J."/>
            <person name="Chen G.Z."/>
            <person name="Huang M.Z."/>
            <person name="Huang L."/>
            <person name="Peng D.H."/>
            <person name="Luo Y.B."/>
            <person name="Zou S.Q."/>
            <person name="Chen S.P."/>
            <person name="Lan S."/>
            <person name="Tsai W.C."/>
            <person name="Van de Peer Y."/>
            <person name="Liu Z.J."/>
        </authorList>
    </citation>
    <scope>NUCLEOTIDE SEQUENCE [LARGE SCALE GENOMIC DNA]</scope>
    <source>
        <strain evidence="4">Lor287</strain>
    </source>
</reference>
<dbReference type="Pfam" id="PF00078">
    <property type="entry name" value="RVT_1"/>
    <property type="match status" value="1"/>
</dbReference>
<organism evidence="4 5">
    <name type="scientific">Platanthera zijinensis</name>
    <dbReference type="NCBI Taxonomy" id="2320716"/>
    <lineage>
        <taxon>Eukaryota</taxon>
        <taxon>Viridiplantae</taxon>
        <taxon>Streptophyta</taxon>
        <taxon>Embryophyta</taxon>
        <taxon>Tracheophyta</taxon>
        <taxon>Spermatophyta</taxon>
        <taxon>Magnoliopsida</taxon>
        <taxon>Liliopsida</taxon>
        <taxon>Asparagales</taxon>
        <taxon>Orchidaceae</taxon>
        <taxon>Orchidoideae</taxon>
        <taxon>Orchideae</taxon>
        <taxon>Orchidinae</taxon>
        <taxon>Platanthera</taxon>
    </lineage>
</organism>
<dbReference type="SUPFAM" id="SSF50630">
    <property type="entry name" value="Acid proteases"/>
    <property type="match status" value="1"/>
</dbReference>
<feature type="compositionally biased region" description="Polar residues" evidence="2">
    <location>
        <begin position="75"/>
        <end position="84"/>
    </location>
</feature>
<dbReference type="AlphaFoldDB" id="A0AAP0BRJ3"/>
<evidence type="ECO:0000313" key="4">
    <source>
        <dbReference type="EMBL" id="KAK8948367.1"/>
    </source>
</evidence>
<dbReference type="InterPro" id="IPR001878">
    <property type="entry name" value="Znf_CCHC"/>
</dbReference>
<dbReference type="InterPro" id="IPR021109">
    <property type="entry name" value="Peptidase_aspartic_dom_sf"/>
</dbReference>
<dbReference type="CDD" id="cd01647">
    <property type="entry name" value="RT_LTR"/>
    <property type="match status" value="1"/>
</dbReference>
<keyword evidence="1" id="KW-0863">Zinc-finger</keyword>
<dbReference type="Pfam" id="PF00098">
    <property type="entry name" value="zf-CCHC"/>
    <property type="match status" value="1"/>
</dbReference>
<feature type="domain" description="CCHC-type" evidence="3">
    <location>
        <begin position="114"/>
        <end position="127"/>
    </location>
</feature>
<evidence type="ECO:0000256" key="1">
    <source>
        <dbReference type="PROSITE-ProRule" id="PRU00047"/>
    </source>
</evidence>
<comment type="caution">
    <text evidence="4">The sequence shown here is derived from an EMBL/GenBank/DDBJ whole genome shotgun (WGS) entry which is preliminary data.</text>
</comment>
<dbReference type="PANTHER" id="PTHR35046:SF9">
    <property type="entry name" value="RNA-DIRECTED DNA POLYMERASE"/>
    <property type="match status" value="1"/>
</dbReference>
<evidence type="ECO:0000313" key="5">
    <source>
        <dbReference type="Proteomes" id="UP001418222"/>
    </source>
</evidence>
<dbReference type="GO" id="GO:0003676">
    <property type="term" value="F:nucleic acid binding"/>
    <property type="evidence" value="ECO:0007669"/>
    <property type="project" value="InterPro"/>
</dbReference>
<keyword evidence="1" id="KW-0862">Zinc</keyword>
<keyword evidence="1" id="KW-0479">Metal-binding</keyword>
<dbReference type="Proteomes" id="UP001418222">
    <property type="component" value="Unassembled WGS sequence"/>
</dbReference>
<feature type="compositionally biased region" description="Polar residues" evidence="2">
    <location>
        <begin position="93"/>
        <end position="105"/>
    </location>
</feature>
<dbReference type="GO" id="GO:0008270">
    <property type="term" value="F:zinc ion binding"/>
    <property type="evidence" value="ECO:0007669"/>
    <property type="project" value="UniProtKB-KW"/>
</dbReference>
<name>A0AAP0BRJ3_9ASPA</name>
<evidence type="ECO:0000256" key="2">
    <source>
        <dbReference type="SAM" id="MobiDB-lite"/>
    </source>
</evidence>
<proteinExistence type="predicted"/>
<dbReference type="InterPro" id="IPR043502">
    <property type="entry name" value="DNA/RNA_pol_sf"/>
</dbReference>